<evidence type="ECO:0000259" key="17">
    <source>
        <dbReference type="PROSITE" id="PS50109"/>
    </source>
</evidence>
<protein>
    <recommendedName>
        <fullName evidence="15">C4-dicarboxylate transport sensor protein DctB</fullName>
        <ecNumber evidence="3">2.7.13.3</ecNumber>
    </recommendedName>
</protein>
<dbReference type="InterPro" id="IPR003661">
    <property type="entry name" value="HisK_dim/P_dom"/>
</dbReference>
<dbReference type="SMART" id="SM00388">
    <property type="entry name" value="HisKA"/>
    <property type="match status" value="1"/>
</dbReference>
<evidence type="ECO:0000256" key="9">
    <source>
        <dbReference type="ARBA" id="ARBA00022741"/>
    </source>
</evidence>
<dbReference type="SUPFAM" id="SSF47384">
    <property type="entry name" value="Homodimeric domain of signal transducing histidine kinase"/>
    <property type="match status" value="1"/>
</dbReference>
<keyword evidence="9" id="KW-0547">Nucleotide-binding</keyword>
<dbReference type="InterPro" id="IPR036890">
    <property type="entry name" value="HATPase_C_sf"/>
</dbReference>
<evidence type="ECO:0000256" key="4">
    <source>
        <dbReference type="ARBA" id="ARBA00022475"/>
    </source>
</evidence>
<evidence type="ECO:0000256" key="3">
    <source>
        <dbReference type="ARBA" id="ARBA00012438"/>
    </source>
</evidence>
<evidence type="ECO:0000259" key="18">
    <source>
        <dbReference type="PROSITE" id="PS50112"/>
    </source>
</evidence>
<proteinExistence type="predicted"/>
<dbReference type="CDD" id="cd00130">
    <property type="entry name" value="PAS"/>
    <property type="match status" value="1"/>
</dbReference>
<evidence type="ECO:0000256" key="15">
    <source>
        <dbReference type="ARBA" id="ARBA00073143"/>
    </source>
</evidence>
<dbReference type="Pfam" id="PF13426">
    <property type="entry name" value="PAS_9"/>
    <property type="match status" value="1"/>
</dbReference>
<dbReference type="Gene3D" id="3.30.565.10">
    <property type="entry name" value="Histidine kinase-like ATPase, C-terminal domain"/>
    <property type="match status" value="1"/>
</dbReference>
<evidence type="ECO:0000256" key="11">
    <source>
        <dbReference type="ARBA" id="ARBA00022840"/>
    </source>
</evidence>
<keyword evidence="13" id="KW-0902">Two-component regulatory system</keyword>
<name>A0A3P1SHD6_9GAMM</name>
<dbReference type="Gene3D" id="3.30.450.20">
    <property type="entry name" value="PAS domain"/>
    <property type="match status" value="3"/>
</dbReference>
<comment type="catalytic activity">
    <reaction evidence="1">
        <text>ATP + protein L-histidine = ADP + protein N-phospho-L-histidine.</text>
        <dbReference type="EC" id="2.7.13.3"/>
    </reaction>
</comment>
<keyword evidence="7" id="KW-0808">Transferase</keyword>
<feature type="domain" description="PAC" evidence="19">
    <location>
        <begin position="423"/>
        <end position="473"/>
    </location>
</feature>
<dbReference type="PANTHER" id="PTHR43065:SF46">
    <property type="entry name" value="C4-DICARBOXYLATE TRANSPORT SENSOR PROTEIN DCTB"/>
    <property type="match status" value="1"/>
</dbReference>
<dbReference type="NCBIfam" id="TIGR00229">
    <property type="entry name" value="sensory_box"/>
    <property type="match status" value="1"/>
</dbReference>
<dbReference type="Proteomes" id="UP000267535">
    <property type="component" value="Unassembled WGS sequence"/>
</dbReference>
<dbReference type="PANTHER" id="PTHR43065">
    <property type="entry name" value="SENSOR HISTIDINE KINASE"/>
    <property type="match status" value="1"/>
</dbReference>
<dbReference type="SMART" id="SM00387">
    <property type="entry name" value="HATPase_c"/>
    <property type="match status" value="1"/>
</dbReference>
<evidence type="ECO:0000256" key="8">
    <source>
        <dbReference type="ARBA" id="ARBA00022692"/>
    </source>
</evidence>
<dbReference type="InterPro" id="IPR003594">
    <property type="entry name" value="HATPase_dom"/>
</dbReference>
<dbReference type="GO" id="GO:0005524">
    <property type="term" value="F:ATP binding"/>
    <property type="evidence" value="ECO:0007669"/>
    <property type="project" value="UniProtKB-KW"/>
</dbReference>
<dbReference type="GO" id="GO:0005886">
    <property type="term" value="C:plasma membrane"/>
    <property type="evidence" value="ECO:0007669"/>
    <property type="project" value="UniProtKB-SubCell"/>
</dbReference>
<accession>A0A3P1SHD6</accession>
<feature type="domain" description="Histidine kinase" evidence="17">
    <location>
        <begin position="525"/>
        <end position="738"/>
    </location>
</feature>
<keyword evidence="4" id="KW-1003">Cell membrane</keyword>
<evidence type="ECO:0000256" key="10">
    <source>
        <dbReference type="ARBA" id="ARBA00022777"/>
    </source>
</evidence>
<gene>
    <name evidence="20" type="ORF">EHS89_20710</name>
</gene>
<reference evidence="20 21" key="1">
    <citation type="submission" date="2018-11" db="EMBL/GenBank/DDBJ databases">
        <title>The draft genome sequence of Amphritea balenae JAMM 1525T.</title>
        <authorList>
            <person name="Fang Z."/>
            <person name="Zhang Y."/>
            <person name="Han X."/>
        </authorList>
    </citation>
    <scope>NUCLEOTIDE SEQUENCE [LARGE SCALE GENOMIC DNA]</scope>
    <source>
        <strain evidence="20 21">JAMM 1525</strain>
    </source>
</reference>
<keyword evidence="14" id="KW-0472">Membrane</keyword>
<organism evidence="20 21">
    <name type="scientific">Amphritea balenae</name>
    <dbReference type="NCBI Taxonomy" id="452629"/>
    <lineage>
        <taxon>Bacteria</taxon>
        <taxon>Pseudomonadati</taxon>
        <taxon>Pseudomonadota</taxon>
        <taxon>Gammaproteobacteria</taxon>
        <taxon>Oceanospirillales</taxon>
        <taxon>Oceanospirillaceae</taxon>
        <taxon>Amphritea</taxon>
    </lineage>
</organism>
<dbReference type="FunFam" id="1.10.287.130:FF:000049">
    <property type="entry name" value="C4-dicarboxylate transport sensor protein DctB"/>
    <property type="match status" value="1"/>
</dbReference>
<dbReference type="SUPFAM" id="SSF55785">
    <property type="entry name" value="PYP-like sensor domain (PAS domain)"/>
    <property type="match status" value="1"/>
</dbReference>
<dbReference type="SMART" id="SM00091">
    <property type="entry name" value="PAS"/>
    <property type="match status" value="1"/>
</dbReference>
<dbReference type="EC" id="2.7.13.3" evidence="3"/>
<evidence type="ECO:0000313" key="21">
    <source>
        <dbReference type="Proteomes" id="UP000267535"/>
    </source>
</evidence>
<dbReference type="CDD" id="cd00082">
    <property type="entry name" value="HisKA"/>
    <property type="match status" value="1"/>
</dbReference>
<keyword evidence="12" id="KW-1133">Transmembrane helix</keyword>
<keyword evidence="21" id="KW-1185">Reference proteome</keyword>
<dbReference type="RefSeq" id="WP_124928082.1">
    <property type="nucleotide sequence ID" value="NZ_BMOH01000009.1"/>
</dbReference>
<keyword evidence="11" id="KW-0067">ATP-binding</keyword>
<dbReference type="Pfam" id="PF00512">
    <property type="entry name" value="HisKA"/>
    <property type="match status" value="1"/>
</dbReference>
<evidence type="ECO:0000313" key="20">
    <source>
        <dbReference type="EMBL" id="RRC96691.1"/>
    </source>
</evidence>
<keyword evidence="16" id="KW-0175">Coiled coil</keyword>
<evidence type="ECO:0000256" key="12">
    <source>
        <dbReference type="ARBA" id="ARBA00022989"/>
    </source>
</evidence>
<comment type="subcellular location">
    <subcellularLocation>
        <location evidence="2">Cell inner membrane</location>
        <topology evidence="2">Multi-pass membrane protein</topology>
    </subcellularLocation>
</comment>
<keyword evidence="10" id="KW-0418">Kinase</keyword>
<dbReference type="InterPro" id="IPR029151">
    <property type="entry name" value="Sensor-like_sf"/>
</dbReference>
<evidence type="ECO:0000256" key="5">
    <source>
        <dbReference type="ARBA" id="ARBA00022519"/>
    </source>
</evidence>
<keyword evidence="6" id="KW-0597">Phosphoprotein</keyword>
<feature type="coiled-coil region" evidence="16">
    <location>
        <begin position="461"/>
        <end position="488"/>
    </location>
</feature>
<evidence type="ECO:0000256" key="7">
    <source>
        <dbReference type="ARBA" id="ARBA00022679"/>
    </source>
</evidence>
<dbReference type="InterPro" id="IPR000014">
    <property type="entry name" value="PAS"/>
</dbReference>
<dbReference type="InterPro" id="IPR036097">
    <property type="entry name" value="HisK_dim/P_sf"/>
</dbReference>
<evidence type="ECO:0000256" key="13">
    <source>
        <dbReference type="ARBA" id="ARBA00023012"/>
    </source>
</evidence>
<dbReference type="FunFam" id="3.30.450.20:FF:000127">
    <property type="entry name" value="C4-dicarboxylate transport sensor protein"/>
    <property type="match status" value="1"/>
</dbReference>
<dbReference type="EMBL" id="RQXV01000019">
    <property type="protein sequence ID" value="RRC96691.1"/>
    <property type="molecule type" value="Genomic_DNA"/>
</dbReference>
<dbReference type="PROSITE" id="PS50113">
    <property type="entry name" value="PAC"/>
    <property type="match status" value="1"/>
</dbReference>
<dbReference type="SUPFAM" id="SSF103190">
    <property type="entry name" value="Sensory domain-like"/>
    <property type="match status" value="1"/>
</dbReference>
<dbReference type="PROSITE" id="PS50109">
    <property type="entry name" value="HIS_KIN"/>
    <property type="match status" value="1"/>
</dbReference>
<dbReference type="PRINTS" id="PR00344">
    <property type="entry name" value="BCTRLSENSOR"/>
</dbReference>
<dbReference type="Pfam" id="PF02518">
    <property type="entry name" value="HATPase_c"/>
    <property type="match status" value="1"/>
</dbReference>
<evidence type="ECO:0000259" key="19">
    <source>
        <dbReference type="PROSITE" id="PS50113"/>
    </source>
</evidence>
<evidence type="ECO:0000256" key="16">
    <source>
        <dbReference type="SAM" id="Coils"/>
    </source>
</evidence>
<dbReference type="SUPFAM" id="SSF55874">
    <property type="entry name" value="ATPase domain of HSP90 chaperone/DNA topoisomerase II/histidine kinase"/>
    <property type="match status" value="1"/>
</dbReference>
<evidence type="ECO:0000256" key="1">
    <source>
        <dbReference type="ARBA" id="ARBA00000085"/>
    </source>
</evidence>
<comment type="caution">
    <text evidence="20">The sequence shown here is derived from an EMBL/GenBank/DDBJ whole genome shotgun (WGS) entry which is preliminary data.</text>
</comment>
<dbReference type="AlphaFoldDB" id="A0A3P1SHD6"/>
<dbReference type="Gene3D" id="1.10.287.130">
    <property type="match status" value="1"/>
</dbReference>
<feature type="domain" description="PAS" evidence="18">
    <location>
        <begin position="348"/>
        <end position="404"/>
    </location>
</feature>
<dbReference type="OrthoDB" id="1931120at2"/>
<dbReference type="InterPro" id="IPR005467">
    <property type="entry name" value="His_kinase_dom"/>
</dbReference>
<dbReference type="GO" id="GO:0000155">
    <property type="term" value="F:phosphorelay sensor kinase activity"/>
    <property type="evidence" value="ECO:0007669"/>
    <property type="project" value="InterPro"/>
</dbReference>
<keyword evidence="8" id="KW-0812">Transmembrane</keyword>
<keyword evidence="5" id="KW-0997">Cell inner membrane</keyword>
<evidence type="ECO:0000256" key="14">
    <source>
        <dbReference type="ARBA" id="ARBA00023136"/>
    </source>
</evidence>
<dbReference type="PROSITE" id="PS50112">
    <property type="entry name" value="PAS"/>
    <property type="match status" value="1"/>
</dbReference>
<evidence type="ECO:0000256" key="6">
    <source>
        <dbReference type="ARBA" id="ARBA00022553"/>
    </source>
</evidence>
<dbReference type="InterPro" id="IPR000700">
    <property type="entry name" value="PAS-assoc_C"/>
</dbReference>
<sequence length="747" mass="84511">MIKTRFRPYILLLLVALFALVMYQTASISRSSGMQELQQNSMADLNRYVLSLQQELNRYKDLPKLLSSHSELVNLLLLPGRDAVYRANLYLEKVNNTIGASDTYLMDVEGTTLAASNWSQERTFVGRNFSFRPYYRDAIAGKPGRYFALGSTSKKRGYFFSYPLQYRGTVLGVIVVKIDLNDIETDWNDPLTDILVTDDDGVVFISTRSDWKFRTLEPLVQEDLQRIVSSLRYGDQALRSLPVVERKPFGSHHLITLLEGERIDNTALDGVEPQRYLQQLRRVPEAGFNVSILASLKPVEKRVLNNLMLVGFIYGSTVLLLLFLQARRRITQERFRFKQQQTLVLERNEARIRAIIDNTHAGLITLNDQGVIESFNPTAEKLFGFSSEQIAGEYFSKLIAQQDRTVCWQHITQEQQSDQFKELMVEVSGVRIDGSLFPIELTIGRMSDSYASRFVATIHDVTERKENEEKLKQARDQLEQRVVERTQDLTLANDRLVHEVEEHKNTQNQLIQTAKLAVIGQMSAGINHELNQPLTAIRSYADNAASFLKLGKQEPVATNLEQISGLTERMAKIISPLKEFSRKTSGQTAPVSLKSVKDGAMSIMYGRLDKACARIEWPADLNQRFVMGDMLRLEQVVVNLISNALQAMENQPDKWIEVELNTAGDRICLSFRDHGPGIPQTELGKVFEPFYTTKKVGQGLGLGLSISHRIIESMKGRLSVKNHPYGGAVFTIDLPKSDAPEGELGLK</sequence>
<dbReference type="InterPro" id="IPR004358">
    <property type="entry name" value="Sig_transdc_His_kin-like_C"/>
</dbReference>
<evidence type="ECO:0000256" key="2">
    <source>
        <dbReference type="ARBA" id="ARBA00004429"/>
    </source>
</evidence>
<dbReference type="InterPro" id="IPR035965">
    <property type="entry name" value="PAS-like_dom_sf"/>
</dbReference>